<proteinExistence type="predicted"/>
<evidence type="ECO:0000256" key="1">
    <source>
        <dbReference type="SAM" id="MobiDB-lite"/>
    </source>
</evidence>
<evidence type="ECO:0000313" key="2">
    <source>
        <dbReference type="EMBL" id="KAJ9587330.1"/>
    </source>
</evidence>
<feature type="non-terminal residue" evidence="2">
    <location>
        <position position="1"/>
    </location>
</feature>
<organism evidence="2 3">
    <name type="scientific">Diploptera punctata</name>
    <name type="common">Pacific beetle cockroach</name>
    <dbReference type="NCBI Taxonomy" id="6984"/>
    <lineage>
        <taxon>Eukaryota</taxon>
        <taxon>Metazoa</taxon>
        <taxon>Ecdysozoa</taxon>
        <taxon>Arthropoda</taxon>
        <taxon>Hexapoda</taxon>
        <taxon>Insecta</taxon>
        <taxon>Pterygota</taxon>
        <taxon>Neoptera</taxon>
        <taxon>Polyneoptera</taxon>
        <taxon>Dictyoptera</taxon>
        <taxon>Blattodea</taxon>
        <taxon>Blaberoidea</taxon>
        <taxon>Blaberidae</taxon>
        <taxon>Diplopterinae</taxon>
        <taxon>Diploptera</taxon>
    </lineage>
</organism>
<feature type="non-terminal residue" evidence="2">
    <location>
        <position position="193"/>
    </location>
</feature>
<protein>
    <submittedName>
        <fullName evidence="2">Uncharacterized protein</fullName>
    </submittedName>
</protein>
<gene>
    <name evidence="2" type="ORF">L9F63_019157</name>
</gene>
<dbReference type="EMBL" id="JASPKZ010006452">
    <property type="protein sequence ID" value="KAJ9587330.1"/>
    <property type="molecule type" value="Genomic_DNA"/>
</dbReference>
<reference evidence="2" key="2">
    <citation type="submission" date="2023-05" db="EMBL/GenBank/DDBJ databases">
        <authorList>
            <person name="Fouks B."/>
        </authorList>
    </citation>
    <scope>NUCLEOTIDE SEQUENCE</scope>
    <source>
        <strain evidence="2">Stay&amp;Tobe</strain>
        <tissue evidence="2">Testes</tissue>
    </source>
</reference>
<evidence type="ECO:0000313" key="3">
    <source>
        <dbReference type="Proteomes" id="UP001233999"/>
    </source>
</evidence>
<accession>A0AAD7ZUU4</accession>
<name>A0AAD7ZUU4_DIPPU</name>
<reference evidence="2" key="1">
    <citation type="journal article" date="2023" name="IScience">
        <title>Live-bearing cockroach genome reveals convergent evolutionary mechanisms linked to viviparity in insects and beyond.</title>
        <authorList>
            <person name="Fouks B."/>
            <person name="Harrison M.C."/>
            <person name="Mikhailova A.A."/>
            <person name="Marchal E."/>
            <person name="English S."/>
            <person name="Carruthers M."/>
            <person name="Jennings E.C."/>
            <person name="Chiamaka E.L."/>
            <person name="Frigard R.A."/>
            <person name="Pippel M."/>
            <person name="Attardo G.M."/>
            <person name="Benoit J.B."/>
            <person name="Bornberg-Bauer E."/>
            <person name="Tobe S.S."/>
        </authorList>
    </citation>
    <scope>NUCLEOTIDE SEQUENCE</scope>
    <source>
        <strain evidence="2">Stay&amp;Tobe</strain>
    </source>
</reference>
<sequence length="193" mass="21337">FRSLSPSSVAGRPEATDDGDKLRNCSIEEKGYEGSSRYGNIERSSSFSLSMSQYRRHKQDVSMDGMLENNETTSNDTNLFVGSICYQIMRRGYLSPLGVLFPWRSCSVSAAVGPGKKNRNEGAGCESGHSSISCSASRSLGCPRPQMYRVLQTTMNYLHNNCQFAISKICSMLNKNNSSSKFNANKNPKEKVK</sequence>
<feature type="region of interest" description="Disordered" evidence="1">
    <location>
        <begin position="1"/>
        <end position="23"/>
    </location>
</feature>
<dbReference type="AlphaFoldDB" id="A0AAD7ZUU4"/>
<comment type="caution">
    <text evidence="2">The sequence shown here is derived from an EMBL/GenBank/DDBJ whole genome shotgun (WGS) entry which is preliminary data.</text>
</comment>
<feature type="compositionally biased region" description="Basic and acidic residues" evidence="1">
    <location>
        <begin position="14"/>
        <end position="23"/>
    </location>
</feature>
<dbReference type="Proteomes" id="UP001233999">
    <property type="component" value="Unassembled WGS sequence"/>
</dbReference>
<keyword evidence="3" id="KW-1185">Reference proteome</keyword>